<dbReference type="SUPFAM" id="SSF53474">
    <property type="entry name" value="alpha/beta-Hydrolases"/>
    <property type="match status" value="1"/>
</dbReference>
<evidence type="ECO:0000313" key="3">
    <source>
        <dbReference type="Proteomes" id="UP000217083"/>
    </source>
</evidence>
<dbReference type="Pfam" id="PF02450">
    <property type="entry name" value="LCAT"/>
    <property type="match status" value="1"/>
</dbReference>
<dbReference type="AlphaFoldDB" id="A0A263BTD9"/>
<dbReference type="SUPFAM" id="SSF52317">
    <property type="entry name" value="Class I glutamine amidotransferase-like"/>
    <property type="match status" value="1"/>
</dbReference>
<evidence type="ECO:0000256" key="1">
    <source>
        <dbReference type="SAM" id="SignalP"/>
    </source>
</evidence>
<proteinExistence type="predicted"/>
<reference evidence="3" key="1">
    <citation type="submission" date="2017-08" db="EMBL/GenBank/DDBJ databases">
        <authorList>
            <person name="Huang Z."/>
        </authorList>
    </citation>
    <scope>NUCLEOTIDE SEQUENCE [LARGE SCALE GENOMIC DNA]</scope>
    <source>
        <strain evidence="3">SA5d-4</strain>
    </source>
</reference>
<keyword evidence="1" id="KW-0732">Signal</keyword>
<dbReference type="GO" id="GO:0008374">
    <property type="term" value="F:O-acyltransferase activity"/>
    <property type="evidence" value="ECO:0007669"/>
    <property type="project" value="InterPro"/>
</dbReference>
<dbReference type="EMBL" id="NPIA01000004">
    <property type="protein sequence ID" value="OZM56945.1"/>
    <property type="molecule type" value="Genomic_DNA"/>
</dbReference>
<dbReference type="GO" id="GO:0006629">
    <property type="term" value="P:lipid metabolic process"/>
    <property type="evidence" value="ECO:0007669"/>
    <property type="project" value="InterPro"/>
</dbReference>
<sequence>MKERKMLKKLVNVLLLFVLVFAVVAPTASGQGITKEDRFNLIQAKAKAPLTTTPPMNYKQKIVKKSIDDNELNGNINVQNAQADVLILEHIKPWSEDSTSIALTDLGISHETKRMDEVGAINLSQYKLIIIANDQDQLFYNTYGQNKVLFDNYVSTGGTLLFGIADQGWNFGTLQATLPGNVETFMLYEGNNTIADNNHPIVTGELSDGIPLISSDLSALYASHRSIVENTLPAGSNVILRAASDNSPTLVEYSLGKGTVIASGLTWEIFYNKNWGYEFSNKAYDDLLLYAYGGGAPASEIVFFLPGLLGSELYTVDEHIGTTPGLEHPLMNHRVWAPTPNDGYFAKHMVDHLAMNADGSEIDKLIAGDPLLAYYGQMMQQIQAQGYVVVPFGYDWRLDNAVNAEKLSAMIETIRNQYGIDKVNIVAHSMGGLIAAKYLSNGNADKVNKMVTIGTPYLGSPKTAYVFGTGRILGGLAGEVISENIAGVINNMPSAYQNLPSPQWFDLLGESYLNVEWDHNWFTENTYKNLETYSATKNLLNEWLNGSMVNNAETFHNSLDLLNNVVAQDNTYFIIGNNKPTIGKVSVEMDETNVGWELDNIKDIDLVSGDGTVPLFSATIGNNTPADRTYYVAEEHDGLTNNQDVIMQVLNILKGDSNDLAGNIDRLPQETKMIKLKVESPVELHVLDAFGKHMGPNGYYVEEKIKNGSYYLLGENNHKKVAFLNNGTYQVVLKGTGTGTMDFTMQVVDENDAVQKTIRFNDVNITPTTIIKAQIVNETIVMLLADWNGDDVVDETIYPSLLLNQVQSDDETAPELDVIVDGTKGNNDWYVSDVTVDMVATDAETGVSKIEYIINEGGLTNLFNQKLSFNHDGIYEILGKAWDNNQNFNEKYIELKIDKTKPTIALSTMNRVYAYGEELSIEYVTNDNLSGVATVTAELDGKLFASGETIKLNKQGFIKLKITTVDNAGNINFVSRHILVTDKPYLFRR</sequence>
<feature type="chain" id="PRO_5012492468" evidence="1">
    <location>
        <begin position="31"/>
        <end position="989"/>
    </location>
</feature>
<dbReference type="InterPro" id="IPR029058">
    <property type="entry name" value="AB_hydrolase_fold"/>
</dbReference>
<dbReference type="InterPro" id="IPR003386">
    <property type="entry name" value="LACT/PDAT_acylTrfase"/>
</dbReference>
<dbReference type="InterPro" id="IPR029062">
    <property type="entry name" value="Class_I_gatase-like"/>
</dbReference>
<keyword evidence="3" id="KW-1185">Reference proteome</keyword>
<accession>A0A263BTD9</accession>
<dbReference type="Gene3D" id="3.40.50.880">
    <property type="match status" value="1"/>
</dbReference>
<dbReference type="Proteomes" id="UP000217083">
    <property type="component" value="Unassembled WGS sequence"/>
</dbReference>
<protein>
    <submittedName>
        <fullName evidence="2">Uncharacterized protein</fullName>
    </submittedName>
</protein>
<gene>
    <name evidence="2" type="ORF">CIB95_09245</name>
</gene>
<feature type="signal peptide" evidence="1">
    <location>
        <begin position="1"/>
        <end position="30"/>
    </location>
</feature>
<dbReference type="Gene3D" id="3.40.50.1820">
    <property type="entry name" value="alpha/beta hydrolase"/>
    <property type="match status" value="1"/>
</dbReference>
<organism evidence="2 3">
    <name type="scientific">Lottiidibacillus patelloidae</name>
    <dbReference type="NCBI Taxonomy" id="2670334"/>
    <lineage>
        <taxon>Bacteria</taxon>
        <taxon>Bacillati</taxon>
        <taxon>Bacillota</taxon>
        <taxon>Bacilli</taxon>
        <taxon>Bacillales</taxon>
        <taxon>Bacillaceae</taxon>
        <taxon>Lottiidibacillus</taxon>
    </lineage>
</organism>
<evidence type="ECO:0000313" key="2">
    <source>
        <dbReference type="EMBL" id="OZM56945.1"/>
    </source>
</evidence>
<comment type="caution">
    <text evidence="2">The sequence shown here is derived from an EMBL/GenBank/DDBJ whole genome shotgun (WGS) entry which is preliminary data.</text>
</comment>
<name>A0A263BTD9_9BACI</name>
<reference evidence="2 3" key="2">
    <citation type="submission" date="2017-09" db="EMBL/GenBank/DDBJ databases">
        <title>Bacillus patelloidae sp. nov., isolated from the intestinal tract of a marine limpet.</title>
        <authorList>
            <person name="Liu R."/>
            <person name="Dong C."/>
            <person name="Shao Z."/>
        </authorList>
    </citation>
    <scope>NUCLEOTIDE SEQUENCE [LARGE SCALE GENOMIC DNA]</scope>
    <source>
        <strain evidence="2 3">SA5d-4</strain>
    </source>
</reference>
<dbReference type="PANTHER" id="PTHR11440">
    <property type="entry name" value="LECITHIN-CHOLESTEROL ACYLTRANSFERASE-RELATED"/>
    <property type="match status" value="1"/>
</dbReference>